<proteinExistence type="predicted"/>
<evidence type="ECO:0000313" key="2">
    <source>
        <dbReference type="Proteomes" id="UP001165083"/>
    </source>
</evidence>
<protein>
    <submittedName>
        <fullName evidence="1">Unnamed protein product</fullName>
    </submittedName>
</protein>
<dbReference type="EMBL" id="BSXW01012500">
    <property type="protein sequence ID" value="GMF65769.1"/>
    <property type="molecule type" value="Genomic_DNA"/>
</dbReference>
<reference evidence="1" key="1">
    <citation type="submission" date="2023-04" db="EMBL/GenBank/DDBJ databases">
        <title>Phytophthora lilii NBRC 32176.</title>
        <authorList>
            <person name="Ichikawa N."/>
            <person name="Sato H."/>
            <person name="Tonouchi N."/>
        </authorList>
    </citation>
    <scope>NUCLEOTIDE SEQUENCE</scope>
    <source>
        <strain evidence="1">NBRC 32176</strain>
    </source>
</reference>
<name>A0A9W6YF02_9STRA</name>
<gene>
    <name evidence="1" type="ORF">Plil01_001837700</name>
</gene>
<dbReference type="OrthoDB" id="111292at2759"/>
<organism evidence="1 2">
    <name type="scientific">Phytophthora lilii</name>
    <dbReference type="NCBI Taxonomy" id="2077276"/>
    <lineage>
        <taxon>Eukaryota</taxon>
        <taxon>Sar</taxon>
        <taxon>Stramenopiles</taxon>
        <taxon>Oomycota</taxon>
        <taxon>Peronosporomycetes</taxon>
        <taxon>Peronosporales</taxon>
        <taxon>Peronosporaceae</taxon>
        <taxon>Phytophthora</taxon>
    </lineage>
</organism>
<evidence type="ECO:0000313" key="1">
    <source>
        <dbReference type="EMBL" id="GMF65769.1"/>
    </source>
</evidence>
<comment type="caution">
    <text evidence="1">The sequence shown here is derived from an EMBL/GenBank/DDBJ whole genome shotgun (WGS) entry which is preliminary data.</text>
</comment>
<sequence length="582" mass="62547">MSTASDLSAFEHSVEPATGEVLFNAKKWTYIQDSSSTSGQYQGQIQLNLSSISSQASFVNWQEAVIQLPVKLQILNGGADTTTNWGTAAAVDQLVPKAGSWQFIDSVSVVIDGVSVQTNQVHENVNATLKALTEWSLQDLQKNGATSHFALDRYEPPGRNSAQSLENFTTADFIRGKIADGTDVNVGEFGLSGSYANEGARQRSLATGVNTASGTLAYDVMGSITNASSVAKPLVYIAPTGTIVKAGAPFYAATYIATIRLVDICDYFKKCPMSKNVKGFIYLNYNASNTTITTAATAGPVNPKTIADISTGMYFGNTCPILYNTAPASVSTSQTDYKGLSVPANQKLQITADIDGTNVATLVPSQKFCRLLVPTYMPNPTADHALVQKKSFRYFERMTNKFTVQPDSGFNFTLTNGIANPKKLFMCPIITNPSAVAPNASTSDVINPLRSPLTTVPATMSPFASLKQLQVTVGNIPCWNAPVNFGYDMFVQEMRESGVDGGLDDENNAGLLSQQDWESLYRFIPVDIGRRLPSEDGSSKSITVSGTNNTKYALTVYYHIWRDAVATVDTSMGTVSQGATQA</sequence>
<accession>A0A9W6YF02</accession>
<dbReference type="Proteomes" id="UP001165083">
    <property type="component" value="Unassembled WGS sequence"/>
</dbReference>
<dbReference type="AlphaFoldDB" id="A0A9W6YF02"/>
<keyword evidence="2" id="KW-1185">Reference proteome</keyword>